<protein>
    <submittedName>
        <fullName evidence="1">Uncharacterized protein</fullName>
    </submittedName>
</protein>
<dbReference type="Proteomes" id="UP001163324">
    <property type="component" value="Chromosome 1"/>
</dbReference>
<gene>
    <name evidence="1" type="ORF">N3K66_000938</name>
</gene>
<reference evidence="1" key="1">
    <citation type="submission" date="2022-10" db="EMBL/GenBank/DDBJ databases">
        <title>Complete Genome of Trichothecium roseum strain YXFP-22015, a Plant Pathogen Isolated from Citrus.</title>
        <authorList>
            <person name="Wang Y."/>
            <person name="Zhu L."/>
        </authorList>
    </citation>
    <scope>NUCLEOTIDE SEQUENCE</scope>
    <source>
        <strain evidence="1">YXFP-22015</strain>
    </source>
</reference>
<dbReference type="EMBL" id="CM047940">
    <property type="protein sequence ID" value="KAI9904409.1"/>
    <property type="molecule type" value="Genomic_DNA"/>
</dbReference>
<organism evidence="1 2">
    <name type="scientific">Trichothecium roseum</name>
    <dbReference type="NCBI Taxonomy" id="47278"/>
    <lineage>
        <taxon>Eukaryota</taxon>
        <taxon>Fungi</taxon>
        <taxon>Dikarya</taxon>
        <taxon>Ascomycota</taxon>
        <taxon>Pezizomycotina</taxon>
        <taxon>Sordariomycetes</taxon>
        <taxon>Hypocreomycetidae</taxon>
        <taxon>Hypocreales</taxon>
        <taxon>Hypocreales incertae sedis</taxon>
        <taxon>Trichothecium</taxon>
    </lineage>
</organism>
<evidence type="ECO:0000313" key="1">
    <source>
        <dbReference type="EMBL" id="KAI9904409.1"/>
    </source>
</evidence>
<evidence type="ECO:0000313" key="2">
    <source>
        <dbReference type="Proteomes" id="UP001163324"/>
    </source>
</evidence>
<accession>A0ACC0VDY0</accession>
<name>A0ACC0VDY0_9HYPO</name>
<sequence>MATTHIGNLRRDRTVQQQPSVPAEHSALMQSRETGDVIPAGAAPLGDGKVKALPFAKSWVHLMAGGVGGMTAATLTAPLDVLKTRLQSDIYQSQIREALAASGKQASRGPFRAALYHLGDTVGILGGVYRNEGARALFKGLGPNLVGVIPARSINFYVYGNGKRLLAQYWNGGEEAAWVHLASGVAAGVATSTATNPVWMIKTRLQLDKNLSAGRGAARRYRNSVDCVRQIVQGEGIRGLYKGMSASYLGVVESTMQWMLYEQLKKQLAAREERIALSGREKGVWDKTVDWTGNFFAAGGAKLIAAVIAYPHEVARTRLRQAPTEGGAPKYTGLAQCFKLVWKEEGLMGLYGGLTPHLMRTVPSAAIMFGMYEGILRLFHTPA</sequence>
<comment type="caution">
    <text evidence="1">The sequence shown here is derived from an EMBL/GenBank/DDBJ whole genome shotgun (WGS) entry which is preliminary data.</text>
</comment>
<proteinExistence type="predicted"/>
<keyword evidence="2" id="KW-1185">Reference proteome</keyword>